<accession>A0A7W7YFE2</accession>
<evidence type="ECO:0000256" key="2">
    <source>
        <dbReference type="ARBA" id="ARBA00022679"/>
    </source>
</evidence>
<evidence type="ECO:0000259" key="4">
    <source>
        <dbReference type="Pfam" id="PF10672"/>
    </source>
</evidence>
<evidence type="ECO:0000313" key="6">
    <source>
        <dbReference type="Proteomes" id="UP000590740"/>
    </source>
</evidence>
<evidence type="ECO:0000313" key="5">
    <source>
        <dbReference type="EMBL" id="MBB5035176.1"/>
    </source>
</evidence>
<evidence type="ECO:0000256" key="1">
    <source>
        <dbReference type="ARBA" id="ARBA00022603"/>
    </source>
</evidence>
<dbReference type="PANTHER" id="PTHR43042:SF2">
    <property type="entry name" value="SAM-DEPENDENT METHYLTRANSFERASE"/>
    <property type="match status" value="1"/>
</dbReference>
<dbReference type="AlphaFoldDB" id="A0A7W7YFE2"/>
<keyword evidence="6" id="KW-1185">Reference proteome</keyword>
<dbReference type="InterPro" id="IPR029063">
    <property type="entry name" value="SAM-dependent_MTases_sf"/>
</dbReference>
<dbReference type="Proteomes" id="UP000590740">
    <property type="component" value="Unassembled WGS sequence"/>
</dbReference>
<keyword evidence="1 5" id="KW-0489">Methyltransferase</keyword>
<protein>
    <submittedName>
        <fullName evidence="5">23S rRNA (Cytosine1962-C5)-methyltransferase</fullName>
        <ecNumber evidence="5">2.1.1.191</ecNumber>
    </submittedName>
</protein>
<sequence>MEDPLNQETYGLLDSGGGRVLEKLGALVASRGCHAAWWRRKLPAAEWRKSVELKKELKEPMKLRIGTLRFLLSAQGGVRVLAPELQELWAQTGQMCAAFTEQQRRPARVLNLFGGSAGGFTLAAAQAGAAVAHVEASADAIKHAREHAAINTLANRDIRWVVDDPVKFAQRERTQAGRYDLIIVDPHTPKDAKRGFELERDLGALLATVSGLLSDKPVGVLLCCRQGAVSPTTLKHLMRQEFSIFGGSVGGGEILLKGAEGVPEVPCGVYATWRKTA</sequence>
<dbReference type="SUPFAM" id="SSF53335">
    <property type="entry name" value="S-adenosyl-L-methionine-dependent methyltransferases"/>
    <property type="match status" value="1"/>
</dbReference>
<reference evidence="5 6" key="1">
    <citation type="submission" date="2020-08" db="EMBL/GenBank/DDBJ databases">
        <title>Genomic Encyclopedia of Type Strains, Phase IV (KMG-IV): sequencing the most valuable type-strain genomes for metagenomic binning, comparative biology and taxonomic classification.</title>
        <authorList>
            <person name="Goeker M."/>
        </authorList>
    </citation>
    <scope>NUCLEOTIDE SEQUENCE [LARGE SCALE GENOMIC DNA]</scope>
    <source>
        <strain evidence="5 6">DSM 12252</strain>
    </source>
</reference>
<dbReference type="EMBL" id="JACHIG010000014">
    <property type="protein sequence ID" value="MBB5035176.1"/>
    <property type="molecule type" value="Genomic_DNA"/>
</dbReference>
<dbReference type="EC" id="2.1.1.191" evidence="5"/>
<evidence type="ECO:0000256" key="3">
    <source>
        <dbReference type="ARBA" id="ARBA00022691"/>
    </source>
</evidence>
<dbReference type="RefSeq" id="WP_184343701.1">
    <property type="nucleotide sequence ID" value="NZ_JACHIG010000014.1"/>
</dbReference>
<dbReference type="Gene3D" id="2.60.40.1180">
    <property type="entry name" value="Golgi alpha-mannosidase II"/>
    <property type="match status" value="1"/>
</dbReference>
<name>A0A7W7YFE2_9BACT</name>
<feature type="domain" description="S-adenosylmethionine-dependent methyltransferase" evidence="4">
    <location>
        <begin position="99"/>
        <end position="234"/>
    </location>
</feature>
<dbReference type="GO" id="GO:0008168">
    <property type="term" value="F:methyltransferase activity"/>
    <property type="evidence" value="ECO:0007669"/>
    <property type="project" value="UniProtKB-KW"/>
</dbReference>
<keyword evidence="3" id="KW-0949">S-adenosyl-L-methionine</keyword>
<proteinExistence type="predicted"/>
<comment type="caution">
    <text evidence="5">The sequence shown here is derived from an EMBL/GenBank/DDBJ whole genome shotgun (WGS) entry which is preliminary data.</text>
</comment>
<dbReference type="GO" id="GO:0032259">
    <property type="term" value="P:methylation"/>
    <property type="evidence" value="ECO:0007669"/>
    <property type="project" value="UniProtKB-KW"/>
</dbReference>
<dbReference type="InterPro" id="IPR019614">
    <property type="entry name" value="SAM-dep_methyl-trfase"/>
</dbReference>
<keyword evidence="2 5" id="KW-0808">Transferase</keyword>
<dbReference type="InterPro" id="IPR013780">
    <property type="entry name" value="Glyco_hydro_b"/>
</dbReference>
<dbReference type="Gene3D" id="3.40.50.150">
    <property type="entry name" value="Vaccinia Virus protein VP39"/>
    <property type="match status" value="1"/>
</dbReference>
<gene>
    <name evidence="5" type="ORF">HNQ65_004785</name>
</gene>
<dbReference type="Pfam" id="PF10672">
    <property type="entry name" value="Methyltrans_SAM"/>
    <property type="match status" value="1"/>
</dbReference>
<organism evidence="5 6">
    <name type="scientific">Prosthecobacter vanneervenii</name>
    <dbReference type="NCBI Taxonomy" id="48466"/>
    <lineage>
        <taxon>Bacteria</taxon>
        <taxon>Pseudomonadati</taxon>
        <taxon>Verrucomicrobiota</taxon>
        <taxon>Verrucomicrobiia</taxon>
        <taxon>Verrucomicrobiales</taxon>
        <taxon>Verrucomicrobiaceae</taxon>
        <taxon>Prosthecobacter</taxon>
    </lineage>
</organism>
<dbReference type="PANTHER" id="PTHR43042">
    <property type="entry name" value="SAM-DEPENDENT METHYLTRANSFERASE"/>
    <property type="match status" value="1"/>
</dbReference>